<dbReference type="GO" id="GO:0046982">
    <property type="term" value="F:protein heterodimerization activity"/>
    <property type="evidence" value="ECO:0007669"/>
    <property type="project" value="InterPro"/>
</dbReference>
<dbReference type="GO" id="GO:0071207">
    <property type="term" value="F:histone pre-mRNA stem-loop binding"/>
    <property type="evidence" value="ECO:0007669"/>
    <property type="project" value="TreeGrafter"/>
</dbReference>
<dbReference type="GO" id="GO:0051028">
    <property type="term" value="P:mRNA transport"/>
    <property type="evidence" value="ECO:0007669"/>
    <property type="project" value="TreeGrafter"/>
</dbReference>
<dbReference type="InterPro" id="IPR029344">
    <property type="entry name" value="SLBP_RNA_bind"/>
</dbReference>
<keyword evidence="2" id="KW-0694">RNA-binding</keyword>
<dbReference type="Gene3D" id="1.10.8.1120">
    <property type="entry name" value="Histone RNA hairpin-binding protein RNA-binding domain"/>
    <property type="match status" value="1"/>
</dbReference>
<accession>A0A9D5DKL7</accession>
<dbReference type="Pfam" id="PF15247">
    <property type="entry name" value="SLBP_RNA_bind"/>
    <property type="match status" value="1"/>
</dbReference>
<reference evidence="4" key="1">
    <citation type="submission" date="2022-10" db="EMBL/GenBank/DDBJ databases">
        <title>Adaptive evolution leads to modifications in subtelomeric GC content in a zoonotic Cryptosporidium species.</title>
        <authorList>
            <person name="Li J."/>
            <person name="Feng Y."/>
            <person name="Xiao L."/>
        </authorList>
    </citation>
    <scope>NUCLEOTIDE SEQUENCE</scope>
    <source>
        <strain evidence="4">33844</strain>
    </source>
</reference>
<dbReference type="EMBL" id="JAPCXC010000058">
    <property type="protein sequence ID" value="KAJ1607430.1"/>
    <property type="molecule type" value="Genomic_DNA"/>
</dbReference>
<dbReference type="SUPFAM" id="SSF47113">
    <property type="entry name" value="Histone-fold"/>
    <property type="match status" value="1"/>
</dbReference>
<dbReference type="PANTHER" id="PTHR17408:SF0">
    <property type="entry name" value="HISTONE RNA HAIRPIN-BINDING PROTEIN"/>
    <property type="match status" value="1"/>
</dbReference>
<name>A0A9D5DKL7_9CRYT</name>
<dbReference type="InterPro" id="IPR026502">
    <property type="entry name" value="SLBP1/SLBP2"/>
</dbReference>
<proteinExistence type="inferred from homology"/>
<dbReference type="AlphaFoldDB" id="A0A9D5DKL7"/>
<dbReference type="GO" id="GO:0006398">
    <property type="term" value="P:mRNA 3'-end processing by stem-loop binding and cleavage"/>
    <property type="evidence" value="ECO:0007669"/>
    <property type="project" value="TreeGrafter"/>
</dbReference>
<organism evidence="4">
    <name type="scientific">Cryptosporidium canis</name>
    <dbReference type="NCBI Taxonomy" id="195482"/>
    <lineage>
        <taxon>Eukaryota</taxon>
        <taxon>Sar</taxon>
        <taxon>Alveolata</taxon>
        <taxon>Apicomplexa</taxon>
        <taxon>Conoidasida</taxon>
        <taxon>Coccidia</taxon>
        <taxon>Eucoccidiorida</taxon>
        <taxon>Eimeriorina</taxon>
        <taxon>Cryptosporidiidae</taxon>
        <taxon>Cryptosporidium</taxon>
    </lineage>
</organism>
<dbReference type="InterPro" id="IPR038294">
    <property type="entry name" value="SLBP_RNA_bind_sf"/>
</dbReference>
<sequence length="471" mass="54616">MQDDLIEHRLDGDLFPILSPEILNEVMEEFPQIRLGPSVSQVLTMLTNGFLQDTIRNSYTISKHKNHSEIQADDILVYLKIKYPNTRLEEFCEIISQNKEGKNGLGTPIKEYTDSENNGLLSIRQFNTERYKELFELKLAVEERRISQRLKQINLAKNSIGYQRYTAAVRKNERKRELNLSWHPSTPDPYSNTSKSCFSGRLKEWKLRLHLWGNLDDAEFNYLVENNLKHPRGAIPNFNNARAGSTIYQNIHTNVSIINLENLPDLNISPIHGLEESSLANNTILDNRMLCAYNSQINSIILSKKILIPTIIDCGKSSISRYITLFIPDNYRGIQVWKSSNFIRHCDISSAANECYNEVLKRGLSLQEFAKRYDINVSKIGEHSHCYFKGEAAIFDLEKKDSEFKAVCKLYRDRRELVHTRNVVLHHSDKMVFGQNQLFKFREEDMFRLSVTYHPSTVVYSKILGKINKFV</sequence>
<dbReference type="InterPro" id="IPR009072">
    <property type="entry name" value="Histone-fold"/>
</dbReference>
<dbReference type="GO" id="GO:0005737">
    <property type="term" value="C:cytoplasm"/>
    <property type="evidence" value="ECO:0007669"/>
    <property type="project" value="TreeGrafter"/>
</dbReference>
<evidence type="ECO:0000259" key="3">
    <source>
        <dbReference type="Pfam" id="PF15247"/>
    </source>
</evidence>
<comment type="similarity">
    <text evidence="1">Belongs to the SLBP family.</text>
</comment>
<dbReference type="PANTHER" id="PTHR17408">
    <property type="entry name" value="HISTONE RNA HAIRPIN-BINDING PROTEIN"/>
    <property type="match status" value="1"/>
</dbReference>
<gene>
    <name evidence="4" type="ORF">OJ253_2305</name>
</gene>
<dbReference type="Proteomes" id="UP001067231">
    <property type="component" value="Unassembled WGS sequence"/>
</dbReference>
<feature type="domain" description="Histone RNA hairpin-binding protein RNA-binding" evidence="3">
    <location>
        <begin position="142"/>
        <end position="214"/>
    </location>
</feature>
<dbReference type="OrthoDB" id="265795at2759"/>
<evidence type="ECO:0000313" key="4">
    <source>
        <dbReference type="EMBL" id="KAJ1607430.1"/>
    </source>
</evidence>
<evidence type="ECO:0000256" key="1">
    <source>
        <dbReference type="ARBA" id="ARBA00006151"/>
    </source>
</evidence>
<comment type="caution">
    <text evidence="4">The sequence shown here is derived from an EMBL/GenBank/DDBJ whole genome shotgun (WGS) entry which is preliminary data.</text>
</comment>
<evidence type="ECO:0000256" key="2">
    <source>
        <dbReference type="ARBA" id="ARBA00022884"/>
    </source>
</evidence>
<protein>
    <submittedName>
        <fullName evidence="4">SLBP-like protein</fullName>
    </submittedName>
</protein>
<dbReference type="GO" id="GO:0071204">
    <property type="term" value="C:histone pre-mRNA 3'end processing complex"/>
    <property type="evidence" value="ECO:0007669"/>
    <property type="project" value="TreeGrafter"/>
</dbReference>
<dbReference type="GO" id="GO:0003729">
    <property type="term" value="F:mRNA binding"/>
    <property type="evidence" value="ECO:0007669"/>
    <property type="project" value="InterPro"/>
</dbReference>